<dbReference type="EMBL" id="CCBQ010000001">
    <property type="protein sequence ID" value="CDO91710.1"/>
    <property type="molecule type" value="Genomic_DNA"/>
</dbReference>
<feature type="transmembrane region" description="Helical" evidence="1">
    <location>
        <begin position="149"/>
        <end position="170"/>
    </location>
</feature>
<feature type="transmembrane region" description="Helical" evidence="1">
    <location>
        <begin position="47"/>
        <end position="70"/>
    </location>
</feature>
<dbReference type="OrthoDB" id="46988at2759"/>
<feature type="transmembrane region" description="Helical" evidence="1">
    <location>
        <begin position="182"/>
        <end position="200"/>
    </location>
</feature>
<evidence type="ECO:0000313" key="3">
    <source>
        <dbReference type="Proteomes" id="UP000031516"/>
    </source>
</evidence>
<keyword evidence="1" id="KW-1133">Transmembrane helix</keyword>
<name>A0A0A8KYT6_9SACH</name>
<dbReference type="AlphaFoldDB" id="A0A0A8KYT6"/>
<evidence type="ECO:0000256" key="1">
    <source>
        <dbReference type="SAM" id="Phobius"/>
    </source>
</evidence>
<protein>
    <submittedName>
        <fullName evidence="2">WGS project CCBQ000000000 data, contig 00028</fullName>
    </submittedName>
</protein>
<dbReference type="Proteomes" id="UP000031516">
    <property type="component" value="Unassembled WGS sequence"/>
</dbReference>
<organism evidence="2 3">
    <name type="scientific">Kluyveromyces dobzhanskii CBS 2104</name>
    <dbReference type="NCBI Taxonomy" id="1427455"/>
    <lineage>
        <taxon>Eukaryota</taxon>
        <taxon>Fungi</taxon>
        <taxon>Dikarya</taxon>
        <taxon>Ascomycota</taxon>
        <taxon>Saccharomycotina</taxon>
        <taxon>Saccharomycetes</taxon>
        <taxon>Saccharomycetales</taxon>
        <taxon>Saccharomycetaceae</taxon>
        <taxon>Kluyveromyces</taxon>
    </lineage>
</organism>
<comment type="caution">
    <text evidence="2">The sequence shown here is derived from an EMBL/GenBank/DDBJ whole genome shotgun (WGS) entry which is preliminary data.</text>
</comment>
<proteinExistence type="predicted"/>
<reference evidence="2 3" key="1">
    <citation type="submission" date="2014-03" db="EMBL/GenBank/DDBJ databases">
        <title>The genome of Kluyveromyces dobzhanskii.</title>
        <authorList>
            <person name="Nystedt B."/>
            <person name="Astrom S."/>
        </authorList>
    </citation>
    <scope>NUCLEOTIDE SEQUENCE [LARGE SCALE GENOMIC DNA]</scope>
    <source>
        <strain evidence="2 3">CBS 2104</strain>
    </source>
</reference>
<accession>A0A0A8KYT6</accession>
<feature type="transmembrane region" description="Helical" evidence="1">
    <location>
        <begin position="12"/>
        <end position="35"/>
    </location>
</feature>
<keyword evidence="1" id="KW-0812">Transmembrane</keyword>
<evidence type="ECO:0000313" key="2">
    <source>
        <dbReference type="EMBL" id="CDO91710.1"/>
    </source>
</evidence>
<keyword evidence="1" id="KW-0472">Membrane</keyword>
<keyword evidence="3" id="KW-1185">Reference proteome</keyword>
<sequence>MTSAKQPARLLIKIYQLFHISCAFLYCALLVRWMILIPLTSRKFLPGGIHTFLCSLMVYSAIGNMLLWLKTRGLGLSIFNRHNLKNVNLLYLVAILHFYDDYEHSLVLKNTSYSLFIVALSLTQMYHHWCRIFKSTGSQDISRSWASKINTFVMLPCLYMSEFYLLLLNTEIDNFHNGPKTVLLNKAVLVIFIPLCLHLYKSFIYK</sequence>
<gene>
    <name evidence="2" type="ORF">KLDO_g43B</name>
</gene>